<dbReference type="PANTHER" id="PTHR37984:SF5">
    <property type="entry name" value="PROTEIN NYNRIN-LIKE"/>
    <property type="match status" value="1"/>
</dbReference>
<gene>
    <name evidence="4" type="ORF">P43SY_006111</name>
</gene>
<dbReference type="GO" id="GO:0003824">
    <property type="term" value="F:catalytic activity"/>
    <property type="evidence" value="ECO:0007669"/>
    <property type="project" value="UniProtKB-KW"/>
</dbReference>
<dbReference type="SUPFAM" id="SSF56672">
    <property type="entry name" value="DNA/RNA polymerases"/>
    <property type="match status" value="1"/>
</dbReference>
<evidence type="ECO:0000313" key="4">
    <source>
        <dbReference type="EMBL" id="KAJ0400271.1"/>
    </source>
</evidence>
<sequence length="518" mass="58129">MAYQLVMEYQDIFPAEVPKALPPERGVQHEIDLVPGTKYCVTRQWPLPREQEEVIDKFFEARKIAGHVRESVSPHSSPTFCVKKATGGWRIVHAFNKLNDVTIPAQTPIPRKDMIVDSMSGSEIFSAIDLMDGFYQILMREQDVPLTASRQHPESLAPSYFDDIFVHSKAEDGHSAEAVHLDHLRRVFDAMRNNKLYANLKKCVFFAPEIPVLGCFVSKNGVRSDPEKVAAICAWPTPRDQKQLRQWLGLANYLHKYTKDYPTLVQPLSQLLRKDVEWKWEDCHQTAFDAVKASLQSAPVLALPDYDRTFLVVCDATEAAAVFLDSVFRLHGLPDNLVSDRDPRFTSAFWRSLFRLLDTRLQMSTAAHPETDGQTERVNRVLEDILRSYATSFQSWSEFLPLVEFAINNAVHASTGLTPFYVNYDSNDNNDPIANPAAPPQDGASETSDPALPGEVPIDIELPFDTDMEACPSEEDSSTSDDGMEDLDTTAAISATATPDTNTGDFNFDTMPAHHSVY</sequence>
<dbReference type="InterPro" id="IPR050951">
    <property type="entry name" value="Retrovirus_Pol_polyprotein"/>
</dbReference>
<dbReference type="Gene3D" id="3.30.420.10">
    <property type="entry name" value="Ribonuclease H-like superfamily/Ribonuclease H"/>
    <property type="match status" value="1"/>
</dbReference>
<name>A0AAD5LJH4_PYTIN</name>
<accession>A0AAD5LJH4</accession>
<protein>
    <recommendedName>
        <fullName evidence="3">Integrase catalytic domain-containing protein</fullName>
    </recommendedName>
</protein>
<evidence type="ECO:0000313" key="5">
    <source>
        <dbReference type="Proteomes" id="UP001209570"/>
    </source>
</evidence>
<dbReference type="PROSITE" id="PS50994">
    <property type="entry name" value="INTEGRASE"/>
    <property type="match status" value="1"/>
</dbReference>
<comment type="caution">
    <text evidence="4">The sequence shown here is derived from an EMBL/GenBank/DDBJ whole genome shotgun (WGS) entry which is preliminary data.</text>
</comment>
<proteinExistence type="predicted"/>
<dbReference type="FunFam" id="3.30.70.270:FF:000020">
    <property type="entry name" value="Transposon Tf2-6 polyprotein-like Protein"/>
    <property type="match status" value="1"/>
</dbReference>
<dbReference type="InterPro" id="IPR043502">
    <property type="entry name" value="DNA/RNA_pol_sf"/>
</dbReference>
<dbReference type="Pfam" id="PF17919">
    <property type="entry name" value="RT_RNaseH_2"/>
    <property type="match status" value="1"/>
</dbReference>
<feature type="compositionally biased region" description="Low complexity" evidence="2">
    <location>
        <begin position="431"/>
        <end position="442"/>
    </location>
</feature>
<dbReference type="EMBL" id="JAKCXM010000158">
    <property type="protein sequence ID" value="KAJ0400271.1"/>
    <property type="molecule type" value="Genomic_DNA"/>
</dbReference>
<keyword evidence="5" id="KW-1185">Reference proteome</keyword>
<dbReference type="GO" id="GO:0015074">
    <property type="term" value="P:DNA integration"/>
    <property type="evidence" value="ECO:0007669"/>
    <property type="project" value="InterPro"/>
</dbReference>
<dbReference type="Gene3D" id="3.30.70.270">
    <property type="match status" value="2"/>
</dbReference>
<feature type="compositionally biased region" description="Polar residues" evidence="2">
    <location>
        <begin position="491"/>
        <end position="505"/>
    </location>
</feature>
<keyword evidence="1" id="KW-0511">Multifunctional enzyme</keyword>
<evidence type="ECO:0000256" key="1">
    <source>
        <dbReference type="ARBA" id="ARBA00023268"/>
    </source>
</evidence>
<dbReference type="InterPro" id="IPR012337">
    <property type="entry name" value="RNaseH-like_sf"/>
</dbReference>
<evidence type="ECO:0000259" key="3">
    <source>
        <dbReference type="PROSITE" id="PS50994"/>
    </source>
</evidence>
<dbReference type="Gene3D" id="3.10.10.10">
    <property type="entry name" value="HIV Type 1 Reverse Transcriptase, subunit A, domain 1"/>
    <property type="match status" value="1"/>
</dbReference>
<dbReference type="GO" id="GO:0003676">
    <property type="term" value="F:nucleic acid binding"/>
    <property type="evidence" value="ECO:0007669"/>
    <property type="project" value="InterPro"/>
</dbReference>
<dbReference type="InterPro" id="IPR001584">
    <property type="entry name" value="Integrase_cat-core"/>
</dbReference>
<dbReference type="CDD" id="cd01647">
    <property type="entry name" value="RT_LTR"/>
    <property type="match status" value="1"/>
</dbReference>
<dbReference type="AlphaFoldDB" id="A0AAD5LJH4"/>
<organism evidence="4 5">
    <name type="scientific">Pythium insidiosum</name>
    <name type="common">Pythiosis disease agent</name>
    <dbReference type="NCBI Taxonomy" id="114742"/>
    <lineage>
        <taxon>Eukaryota</taxon>
        <taxon>Sar</taxon>
        <taxon>Stramenopiles</taxon>
        <taxon>Oomycota</taxon>
        <taxon>Peronosporomycetes</taxon>
        <taxon>Pythiales</taxon>
        <taxon>Pythiaceae</taxon>
        <taxon>Pythium</taxon>
    </lineage>
</organism>
<reference evidence="4" key="1">
    <citation type="submission" date="2021-12" db="EMBL/GenBank/DDBJ databases">
        <title>Prjna785345.</title>
        <authorList>
            <person name="Rujirawat T."/>
            <person name="Krajaejun T."/>
        </authorList>
    </citation>
    <scope>NUCLEOTIDE SEQUENCE</scope>
    <source>
        <strain evidence="4">Pi057C3</strain>
    </source>
</reference>
<feature type="compositionally biased region" description="Acidic residues" evidence="2">
    <location>
        <begin position="462"/>
        <end position="488"/>
    </location>
</feature>
<dbReference type="SUPFAM" id="SSF53098">
    <property type="entry name" value="Ribonuclease H-like"/>
    <property type="match status" value="1"/>
</dbReference>
<dbReference type="InterPro" id="IPR041577">
    <property type="entry name" value="RT_RNaseH_2"/>
</dbReference>
<dbReference type="Proteomes" id="UP001209570">
    <property type="component" value="Unassembled WGS sequence"/>
</dbReference>
<feature type="region of interest" description="Disordered" evidence="2">
    <location>
        <begin position="431"/>
        <end position="518"/>
    </location>
</feature>
<dbReference type="InterPro" id="IPR043128">
    <property type="entry name" value="Rev_trsase/Diguanyl_cyclase"/>
</dbReference>
<feature type="domain" description="Integrase catalytic" evidence="3">
    <location>
        <begin position="263"/>
        <end position="427"/>
    </location>
</feature>
<dbReference type="PANTHER" id="PTHR37984">
    <property type="entry name" value="PROTEIN CBG26694"/>
    <property type="match status" value="1"/>
</dbReference>
<dbReference type="InterPro" id="IPR036397">
    <property type="entry name" value="RNaseH_sf"/>
</dbReference>
<evidence type="ECO:0000256" key="2">
    <source>
        <dbReference type="SAM" id="MobiDB-lite"/>
    </source>
</evidence>